<accession>A0A0C3NJW8</accession>
<gene>
    <name evidence="1" type="ORF">M404DRAFT_28802</name>
</gene>
<dbReference type="OrthoDB" id="2677625at2759"/>
<proteinExistence type="predicted"/>
<dbReference type="InParanoid" id="A0A0C3NJW8"/>
<evidence type="ECO:0000313" key="1">
    <source>
        <dbReference type="EMBL" id="KIO01260.1"/>
    </source>
</evidence>
<sequence>MSEIPSPSTGLDISSSNLSALITLIGNLELNAADAEMLASALLLRSRTEAFIGSSSSQPTYPMVALCLLSPGVSGLLSHEECTPATLSPSIPIYAEFPAPPVSIHLTPPNSTDPSTILVRSHPDREARVPYLADDCMHTPTGIFFTISM</sequence>
<protein>
    <submittedName>
        <fullName evidence="1">Uncharacterized protein</fullName>
    </submittedName>
</protein>
<keyword evidence="2" id="KW-1185">Reference proteome</keyword>
<reference evidence="1 2" key="1">
    <citation type="submission" date="2014-04" db="EMBL/GenBank/DDBJ databases">
        <authorList>
            <consortium name="DOE Joint Genome Institute"/>
            <person name="Kuo A."/>
            <person name="Kohler A."/>
            <person name="Costa M.D."/>
            <person name="Nagy L.G."/>
            <person name="Floudas D."/>
            <person name="Copeland A."/>
            <person name="Barry K.W."/>
            <person name="Cichocki N."/>
            <person name="Veneault-Fourrey C."/>
            <person name="LaButti K."/>
            <person name="Lindquist E.A."/>
            <person name="Lipzen A."/>
            <person name="Lundell T."/>
            <person name="Morin E."/>
            <person name="Murat C."/>
            <person name="Sun H."/>
            <person name="Tunlid A."/>
            <person name="Henrissat B."/>
            <person name="Grigoriev I.V."/>
            <person name="Hibbett D.S."/>
            <person name="Martin F."/>
            <person name="Nordberg H.P."/>
            <person name="Cantor M.N."/>
            <person name="Hua S.X."/>
        </authorList>
    </citation>
    <scope>NUCLEOTIDE SEQUENCE [LARGE SCALE GENOMIC DNA]</scope>
    <source>
        <strain evidence="1 2">Marx 270</strain>
    </source>
</reference>
<dbReference type="AlphaFoldDB" id="A0A0C3NJW8"/>
<evidence type="ECO:0000313" key="2">
    <source>
        <dbReference type="Proteomes" id="UP000054217"/>
    </source>
</evidence>
<dbReference type="Proteomes" id="UP000054217">
    <property type="component" value="Unassembled WGS sequence"/>
</dbReference>
<dbReference type="EMBL" id="KN831989">
    <property type="protein sequence ID" value="KIO01260.1"/>
    <property type="molecule type" value="Genomic_DNA"/>
</dbReference>
<name>A0A0C3NJW8_PISTI</name>
<dbReference type="HOGENOM" id="CLU_1750442_0_0_1"/>
<organism evidence="1 2">
    <name type="scientific">Pisolithus tinctorius Marx 270</name>
    <dbReference type="NCBI Taxonomy" id="870435"/>
    <lineage>
        <taxon>Eukaryota</taxon>
        <taxon>Fungi</taxon>
        <taxon>Dikarya</taxon>
        <taxon>Basidiomycota</taxon>
        <taxon>Agaricomycotina</taxon>
        <taxon>Agaricomycetes</taxon>
        <taxon>Agaricomycetidae</taxon>
        <taxon>Boletales</taxon>
        <taxon>Sclerodermatineae</taxon>
        <taxon>Pisolithaceae</taxon>
        <taxon>Pisolithus</taxon>
    </lineage>
</organism>
<reference evidence="2" key="2">
    <citation type="submission" date="2015-01" db="EMBL/GenBank/DDBJ databases">
        <title>Evolutionary Origins and Diversification of the Mycorrhizal Mutualists.</title>
        <authorList>
            <consortium name="DOE Joint Genome Institute"/>
            <consortium name="Mycorrhizal Genomics Consortium"/>
            <person name="Kohler A."/>
            <person name="Kuo A."/>
            <person name="Nagy L.G."/>
            <person name="Floudas D."/>
            <person name="Copeland A."/>
            <person name="Barry K.W."/>
            <person name="Cichocki N."/>
            <person name="Veneault-Fourrey C."/>
            <person name="LaButti K."/>
            <person name="Lindquist E.A."/>
            <person name="Lipzen A."/>
            <person name="Lundell T."/>
            <person name="Morin E."/>
            <person name="Murat C."/>
            <person name="Riley R."/>
            <person name="Ohm R."/>
            <person name="Sun H."/>
            <person name="Tunlid A."/>
            <person name="Henrissat B."/>
            <person name="Grigoriev I.V."/>
            <person name="Hibbett D.S."/>
            <person name="Martin F."/>
        </authorList>
    </citation>
    <scope>NUCLEOTIDE SEQUENCE [LARGE SCALE GENOMIC DNA]</scope>
    <source>
        <strain evidence="2">Marx 270</strain>
    </source>
</reference>